<feature type="domain" description="Ig-like" evidence="11">
    <location>
        <begin position="216"/>
        <end position="304"/>
    </location>
</feature>
<evidence type="ECO:0000256" key="1">
    <source>
        <dbReference type="ARBA" id="ARBA00004167"/>
    </source>
</evidence>
<dbReference type="InterPro" id="IPR036116">
    <property type="entry name" value="FN3_sf"/>
</dbReference>
<dbReference type="PANTHER" id="PTHR12231">
    <property type="entry name" value="CTX-RELATED TYPE I TRANSMEMBRANE PROTEIN"/>
    <property type="match status" value="1"/>
</dbReference>
<feature type="domain" description="Fibronectin type-III" evidence="12">
    <location>
        <begin position="407"/>
        <end position="508"/>
    </location>
</feature>
<dbReference type="GO" id="GO:0005886">
    <property type="term" value="C:plasma membrane"/>
    <property type="evidence" value="ECO:0007669"/>
    <property type="project" value="UniProtKB-ARBA"/>
</dbReference>
<evidence type="ECO:0000256" key="2">
    <source>
        <dbReference type="ARBA" id="ARBA00022692"/>
    </source>
</evidence>
<dbReference type="GeneTree" id="ENSGT00940000173388"/>
<dbReference type="InterPro" id="IPR013098">
    <property type="entry name" value="Ig_I-set"/>
</dbReference>
<dbReference type="Proteomes" id="UP000694388">
    <property type="component" value="Unplaced"/>
</dbReference>
<dbReference type="SMART" id="SM00060">
    <property type="entry name" value="FN3"/>
    <property type="match status" value="1"/>
</dbReference>
<comment type="subcellular location">
    <subcellularLocation>
        <location evidence="1">Membrane</location>
        <topology evidence="1">Single-pass membrane protein</topology>
    </subcellularLocation>
</comment>
<accession>A0A8C4PXR4</accession>
<keyword evidence="8" id="KW-1015">Disulfide bond</keyword>
<keyword evidence="3" id="KW-0732">Signal</keyword>
<evidence type="ECO:0000256" key="6">
    <source>
        <dbReference type="ARBA" id="ARBA00022989"/>
    </source>
</evidence>
<dbReference type="InterPro" id="IPR009138">
    <property type="entry name" value="Neural_cell_adh"/>
</dbReference>
<evidence type="ECO:0000256" key="10">
    <source>
        <dbReference type="ARBA" id="ARBA00023319"/>
    </source>
</evidence>
<keyword evidence="2" id="KW-0812">Transmembrane</keyword>
<dbReference type="InterPro" id="IPR007110">
    <property type="entry name" value="Ig-like_dom"/>
</dbReference>
<feature type="domain" description="Ig-like" evidence="11">
    <location>
        <begin position="55"/>
        <end position="129"/>
    </location>
</feature>
<evidence type="ECO:0000313" key="14">
    <source>
        <dbReference type="Proteomes" id="UP000694388"/>
    </source>
</evidence>
<protein>
    <submittedName>
        <fullName evidence="13">Uncharacterized protein</fullName>
    </submittedName>
</protein>
<dbReference type="FunFam" id="2.60.40.10:FF:000032">
    <property type="entry name" value="palladin isoform X1"/>
    <property type="match status" value="1"/>
</dbReference>
<name>A0A8C4PXR4_EPTBU</name>
<evidence type="ECO:0000259" key="11">
    <source>
        <dbReference type="PROSITE" id="PS50835"/>
    </source>
</evidence>
<dbReference type="SUPFAM" id="SSF49265">
    <property type="entry name" value="Fibronectin type III"/>
    <property type="match status" value="1"/>
</dbReference>
<dbReference type="GO" id="GO:0007155">
    <property type="term" value="P:cell adhesion"/>
    <property type="evidence" value="ECO:0007669"/>
    <property type="project" value="UniProtKB-KW"/>
</dbReference>
<dbReference type="PRINTS" id="PR01838">
    <property type="entry name" value="NCAMFAMILY"/>
</dbReference>
<dbReference type="PROSITE" id="PS50835">
    <property type="entry name" value="IG_LIKE"/>
    <property type="match status" value="4"/>
</dbReference>
<keyword evidence="5" id="KW-0130">Cell adhesion</keyword>
<dbReference type="InterPro" id="IPR003598">
    <property type="entry name" value="Ig_sub2"/>
</dbReference>
<dbReference type="PANTHER" id="PTHR12231:SF253">
    <property type="entry name" value="DPR-INTERACTING PROTEIN ETA, ISOFORM B-RELATED"/>
    <property type="match status" value="1"/>
</dbReference>
<dbReference type="InterPro" id="IPR003599">
    <property type="entry name" value="Ig_sub"/>
</dbReference>
<dbReference type="InterPro" id="IPR003961">
    <property type="entry name" value="FN3_dom"/>
</dbReference>
<dbReference type="AlphaFoldDB" id="A0A8C4PXR4"/>
<dbReference type="SUPFAM" id="SSF48726">
    <property type="entry name" value="Immunoglobulin"/>
    <property type="match status" value="4"/>
</dbReference>
<feature type="domain" description="Ig-like" evidence="11">
    <location>
        <begin position="134"/>
        <end position="210"/>
    </location>
</feature>
<keyword evidence="10" id="KW-0393">Immunoglobulin domain</keyword>
<dbReference type="CDD" id="cd00063">
    <property type="entry name" value="FN3"/>
    <property type="match status" value="1"/>
</dbReference>
<evidence type="ECO:0000256" key="7">
    <source>
        <dbReference type="ARBA" id="ARBA00023136"/>
    </source>
</evidence>
<sequence>MQVKPGSLSLRLVNVSKADGGVYECQTDGEKSSIHIHIRQKVKIVFAPVVQHFFQGSDAKLICKAVGNPPPSVTWYLNNTAIHNSPRVSMDEDNYLRVRSVTLSDAGTYRCEAMQIDKGELAIANIQLSVIEPPEVSVYPAVLNVTEGEKAQFYCTIIKGLPIPSLVWERRGIELHKGGELLLTSVTVKDEGLLTCRATNNGGSHMATVDFRVFVPVKVLRLENMTVTEGQRVSLRCEVAGHPAPKITWEHNGIPLEKGIPGVHIQNNEKESMVGFRANKRFLGFFNCSADNGHGEDSRVAYLNVHYSPHMLPIPPKYTIPSVPARLVCQSEGNPAPLLSWSRPSGLPAILSPQPKSQKRGNLALSELNIDNTVDESVFGQYICKAANILGEKSVTLELKRAVVPDPPFGLKELEISYTSALVSFTAGWNGGLPIQYYQLVGRSRKQPVVTAKVPVKARKHTTGHSFPETVYMKDLSPNTTYFVTVIAVNVVGESNASEAIPIVTSALRAPSTPNIRVFPGFPPRLQLSLMDDGGAPKYNFSVKYRQAPAAWPLHWAWALVLLSWL</sequence>
<dbReference type="CDD" id="cd00096">
    <property type="entry name" value="Ig"/>
    <property type="match status" value="1"/>
</dbReference>
<keyword evidence="4" id="KW-0677">Repeat</keyword>
<dbReference type="PROSITE" id="PS50853">
    <property type="entry name" value="FN3"/>
    <property type="match status" value="1"/>
</dbReference>
<dbReference type="SMART" id="SM00408">
    <property type="entry name" value="IGc2"/>
    <property type="match status" value="4"/>
</dbReference>
<reference evidence="13" key="1">
    <citation type="submission" date="2025-08" db="UniProtKB">
        <authorList>
            <consortium name="Ensembl"/>
        </authorList>
    </citation>
    <scope>IDENTIFICATION</scope>
</reference>
<proteinExistence type="predicted"/>
<evidence type="ECO:0000256" key="4">
    <source>
        <dbReference type="ARBA" id="ARBA00022737"/>
    </source>
</evidence>
<evidence type="ECO:0000256" key="3">
    <source>
        <dbReference type="ARBA" id="ARBA00022729"/>
    </source>
</evidence>
<keyword evidence="14" id="KW-1185">Reference proteome</keyword>
<evidence type="ECO:0000259" key="12">
    <source>
        <dbReference type="PROSITE" id="PS50853"/>
    </source>
</evidence>
<dbReference type="Gene3D" id="2.60.40.10">
    <property type="entry name" value="Immunoglobulins"/>
    <property type="match status" value="5"/>
</dbReference>
<keyword evidence="6" id="KW-1133">Transmembrane helix</keyword>
<keyword evidence="9" id="KW-0325">Glycoprotein</keyword>
<dbReference type="SMART" id="SM00409">
    <property type="entry name" value="IG"/>
    <property type="match status" value="4"/>
</dbReference>
<dbReference type="Pfam" id="PF07679">
    <property type="entry name" value="I-set"/>
    <property type="match status" value="1"/>
</dbReference>
<evidence type="ECO:0000256" key="5">
    <source>
        <dbReference type="ARBA" id="ARBA00022889"/>
    </source>
</evidence>
<dbReference type="Ensembl" id="ENSEBUT00000004611.1">
    <property type="protein sequence ID" value="ENSEBUP00000004189.1"/>
    <property type="gene ID" value="ENSEBUG00000002974.1"/>
</dbReference>
<dbReference type="Pfam" id="PF00041">
    <property type="entry name" value="fn3"/>
    <property type="match status" value="1"/>
</dbReference>
<dbReference type="InterPro" id="IPR051170">
    <property type="entry name" value="Neural/epithelial_adhesion"/>
</dbReference>
<evidence type="ECO:0000313" key="13">
    <source>
        <dbReference type="Ensembl" id="ENSEBUP00000004189.1"/>
    </source>
</evidence>
<keyword evidence="7" id="KW-0472">Membrane</keyword>
<evidence type="ECO:0000256" key="8">
    <source>
        <dbReference type="ARBA" id="ARBA00023157"/>
    </source>
</evidence>
<feature type="domain" description="Ig-like" evidence="11">
    <location>
        <begin position="309"/>
        <end position="396"/>
    </location>
</feature>
<reference evidence="13" key="2">
    <citation type="submission" date="2025-09" db="UniProtKB">
        <authorList>
            <consortium name="Ensembl"/>
        </authorList>
    </citation>
    <scope>IDENTIFICATION</scope>
</reference>
<organism evidence="13 14">
    <name type="scientific">Eptatretus burgeri</name>
    <name type="common">Inshore hagfish</name>
    <dbReference type="NCBI Taxonomy" id="7764"/>
    <lineage>
        <taxon>Eukaryota</taxon>
        <taxon>Metazoa</taxon>
        <taxon>Chordata</taxon>
        <taxon>Craniata</taxon>
        <taxon>Vertebrata</taxon>
        <taxon>Cyclostomata</taxon>
        <taxon>Myxini</taxon>
        <taxon>Myxiniformes</taxon>
        <taxon>Myxinidae</taxon>
        <taxon>Eptatretinae</taxon>
        <taxon>Eptatretus</taxon>
    </lineage>
</organism>
<dbReference type="Pfam" id="PF13927">
    <property type="entry name" value="Ig_3"/>
    <property type="match status" value="3"/>
</dbReference>
<dbReference type="InterPro" id="IPR036179">
    <property type="entry name" value="Ig-like_dom_sf"/>
</dbReference>
<evidence type="ECO:0000256" key="9">
    <source>
        <dbReference type="ARBA" id="ARBA00023180"/>
    </source>
</evidence>
<dbReference type="InterPro" id="IPR013783">
    <property type="entry name" value="Ig-like_fold"/>
</dbReference>